<evidence type="ECO:0000256" key="5">
    <source>
        <dbReference type="SAM" id="Phobius"/>
    </source>
</evidence>
<dbReference type="AlphaFoldDB" id="A0A7S3JZY5"/>
<dbReference type="Gene3D" id="3.20.20.80">
    <property type="entry name" value="Glycosidases"/>
    <property type="match status" value="1"/>
</dbReference>
<sequence length="687" mass="75424">MVSREKPSTMVGMSHERQRKRRRGKYEENGNEEILENVGVIVRPESEVGPAPGRSIALRRLRSEGVARARLLEYTGESIEKVATGLGYVNSSKKSFPQNKMPPPKPPKLVVSIPDDEVLAFGSDYEKSVNFARIVAPWIRREVVELILVGVTPPSGVGADVRWMSALATATKNVAKACAEYNASAPVSTSFSLSVLRSSFPPSASLFAAPGPLAPILNHLRESKAPFVIELDPYLAWRQSYYDISLDYALFGPQYGDQDNQANFSPEFIDGTVEYWNLFDAMLDAVRWALFREGYQDLDVLVGSVGWPSGYSILQPHIDGGTLIKAPPAASTSYAAKFNSRLARHLNCTRSPIPGAAIDIRGCARLLAYIFEADNVLPIKQDADTDTKQTTNNQGQLESQVDTDQHTTIQLQWGIADAITGRLKYSLRSGQVLTLNAPLHRVPSPSTCTSPNCIFRKMFSPATPIALAVLAALLFGAIILLMSLLATLLKLCCTPHRSFDKPSTTQRERADYETDSSMRDGDYTATQFIGGQNDPLSDLPEDNTLLLSSTNGSGGNGQISESWTSTNIRPLFNFLLGPPRKKPTFSRHTADSVASIIRTTRHTAAENLRDDRRTRGFRSAFGRGGFENTTNRSSYLRAIAESPIQSETDDDSSTLHERKPRTNSRPIPVSSSIDQEPRSPVAELSSI</sequence>
<comment type="similarity">
    <text evidence="1 3">Belongs to the glycosyl hydrolase 17 family.</text>
</comment>
<evidence type="ECO:0000256" key="1">
    <source>
        <dbReference type="ARBA" id="ARBA00008773"/>
    </source>
</evidence>
<feature type="transmembrane region" description="Helical" evidence="5">
    <location>
        <begin position="465"/>
        <end position="489"/>
    </location>
</feature>
<feature type="compositionally biased region" description="Polar residues" evidence="4">
    <location>
        <begin position="663"/>
        <end position="674"/>
    </location>
</feature>
<gene>
    <name evidence="6" type="ORF">ALAG00032_LOCUS9112</name>
</gene>
<keyword evidence="2" id="KW-0378">Hydrolase</keyword>
<dbReference type="Pfam" id="PF00332">
    <property type="entry name" value="Glyco_hydro_17"/>
    <property type="match status" value="1"/>
</dbReference>
<feature type="region of interest" description="Disordered" evidence="4">
    <location>
        <begin position="641"/>
        <end position="687"/>
    </location>
</feature>
<name>A0A7S3JZY5_9STRA</name>
<accession>A0A7S3JZY5</accession>
<dbReference type="InterPro" id="IPR044965">
    <property type="entry name" value="Glyco_hydro_17_plant"/>
</dbReference>
<dbReference type="GO" id="GO:0004553">
    <property type="term" value="F:hydrolase activity, hydrolyzing O-glycosyl compounds"/>
    <property type="evidence" value="ECO:0007669"/>
    <property type="project" value="InterPro"/>
</dbReference>
<evidence type="ECO:0000256" key="3">
    <source>
        <dbReference type="RuleBase" id="RU004335"/>
    </source>
</evidence>
<proteinExistence type="inferred from homology"/>
<keyword evidence="5" id="KW-0812">Transmembrane</keyword>
<dbReference type="PANTHER" id="PTHR32227">
    <property type="entry name" value="GLUCAN ENDO-1,3-BETA-GLUCOSIDASE BG1-RELATED-RELATED"/>
    <property type="match status" value="1"/>
</dbReference>
<keyword evidence="5" id="KW-1133">Transmembrane helix</keyword>
<organism evidence="6">
    <name type="scientific">Aureoumbra lagunensis</name>
    <dbReference type="NCBI Taxonomy" id="44058"/>
    <lineage>
        <taxon>Eukaryota</taxon>
        <taxon>Sar</taxon>
        <taxon>Stramenopiles</taxon>
        <taxon>Ochrophyta</taxon>
        <taxon>Pelagophyceae</taxon>
        <taxon>Pelagomonadales</taxon>
        <taxon>Aureoumbra</taxon>
    </lineage>
</organism>
<dbReference type="EMBL" id="HBIJ01013434">
    <property type="protein sequence ID" value="CAE0368349.1"/>
    <property type="molecule type" value="Transcribed_RNA"/>
</dbReference>
<evidence type="ECO:0000256" key="2">
    <source>
        <dbReference type="ARBA" id="ARBA00022801"/>
    </source>
</evidence>
<protein>
    <recommendedName>
        <fullName evidence="7">Glucan endo-1,3-beta-D-glucosidase</fullName>
    </recommendedName>
</protein>
<reference evidence="6" key="1">
    <citation type="submission" date="2021-01" db="EMBL/GenBank/DDBJ databases">
        <authorList>
            <person name="Corre E."/>
            <person name="Pelletier E."/>
            <person name="Niang G."/>
            <person name="Scheremetjew M."/>
            <person name="Finn R."/>
            <person name="Kale V."/>
            <person name="Holt S."/>
            <person name="Cochrane G."/>
            <person name="Meng A."/>
            <person name="Brown T."/>
            <person name="Cohen L."/>
        </authorList>
    </citation>
    <scope>NUCLEOTIDE SEQUENCE</scope>
    <source>
        <strain evidence="6">CCMP1510</strain>
    </source>
</reference>
<dbReference type="InterPro" id="IPR017853">
    <property type="entry name" value="GH"/>
</dbReference>
<dbReference type="SUPFAM" id="SSF51445">
    <property type="entry name" value="(Trans)glycosidases"/>
    <property type="match status" value="1"/>
</dbReference>
<evidence type="ECO:0000313" key="6">
    <source>
        <dbReference type="EMBL" id="CAE0368349.1"/>
    </source>
</evidence>
<evidence type="ECO:0000256" key="4">
    <source>
        <dbReference type="SAM" id="MobiDB-lite"/>
    </source>
</evidence>
<dbReference type="InterPro" id="IPR000490">
    <property type="entry name" value="Glyco_hydro_17"/>
</dbReference>
<keyword evidence="5" id="KW-0472">Membrane</keyword>
<feature type="region of interest" description="Disordered" evidence="4">
    <location>
        <begin position="1"/>
        <end position="30"/>
    </location>
</feature>
<dbReference type="GO" id="GO:0005975">
    <property type="term" value="P:carbohydrate metabolic process"/>
    <property type="evidence" value="ECO:0007669"/>
    <property type="project" value="InterPro"/>
</dbReference>
<evidence type="ECO:0008006" key="7">
    <source>
        <dbReference type="Google" id="ProtNLM"/>
    </source>
</evidence>